<dbReference type="Gene3D" id="3.90.180.10">
    <property type="entry name" value="Medium-chain alcohol dehydrogenases, catalytic domain"/>
    <property type="match status" value="1"/>
</dbReference>
<dbReference type="PANTHER" id="PTHR43161">
    <property type="entry name" value="SORBITOL DEHYDROGENASE"/>
    <property type="match status" value="1"/>
</dbReference>
<organism evidence="8 9">
    <name type="scientific">Mesobacillus maritimus</name>
    <dbReference type="NCBI Taxonomy" id="1643336"/>
    <lineage>
        <taxon>Bacteria</taxon>
        <taxon>Bacillati</taxon>
        <taxon>Bacillota</taxon>
        <taxon>Bacilli</taxon>
        <taxon>Bacillales</taxon>
        <taxon>Bacillaceae</taxon>
        <taxon>Mesobacillus</taxon>
    </lineage>
</organism>
<evidence type="ECO:0000256" key="6">
    <source>
        <dbReference type="RuleBase" id="RU361277"/>
    </source>
</evidence>
<dbReference type="PANTHER" id="PTHR43161:SF23">
    <property type="entry name" value="(R,R)-BUTANEDIOL DEHYDROGENASE-RELATED"/>
    <property type="match status" value="1"/>
</dbReference>
<dbReference type="RefSeq" id="WP_221875454.1">
    <property type="nucleotide sequence ID" value="NZ_JACWFH010000033.1"/>
</dbReference>
<dbReference type="SUPFAM" id="SSF50129">
    <property type="entry name" value="GroES-like"/>
    <property type="match status" value="1"/>
</dbReference>
<dbReference type="Pfam" id="PF08240">
    <property type="entry name" value="ADH_N"/>
    <property type="match status" value="1"/>
</dbReference>
<dbReference type="EMBL" id="JACWFH010000033">
    <property type="protein sequence ID" value="MBY0099196.1"/>
    <property type="molecule type" value="Genomic_DNA"/>
</dbReference>
<dbReference type="InterPro" id="IPR020843">
    <property type="entry name" value="ER"/>
</dbReference>
<dbReference type="InterPro" id="IPR002328">
    <property type="entry name" value="ADH_Zn_CS"/>
</dbReference>
<dbReference type="Proteomes" id="UP000769780">
    <property type="component" value="Unassembled WGS sequence"/>
</dbReference>
<evidence type="ECO:0000259" key="7">
    <source>
        <dbReference type="SMART" id="SM00829"/>
    </source>
</evidence>
<dbReference type="InterPro" id="IPR013154">
    <property type="entry name" value="ADH-like_N"/>
</dbReference>
<dbReference type="Pfam" id="PF00107">
    <property type="entry name" value="ADH_zinc_N"/>
    <property type="match status" value="1"/>
</dbReference>
<dbReference type="SUPFAM" id="SSF51735">
    <property type="entry name" value="NAD(P)-binding Rossmann-fold domains"/>
    <property type="match status" value="1"/>
</dbReference>
<dbReference type="InterPro" id="IPR036291">
    <property type="entry name" value="NAD(P)-bd_dom_sf"/>
</dbReference>
<keyword evidence="5" id="KW-0560">Oxidoreductase</keyword>
<dbReference type="Gene3D" id="3.40.50.720">
    <property type="entry name" value="NAD(P)-binding Rossmann-like Domain"/>
    <property type="match status" value="1"/>
</dbReference>
<dbReference type="InterPro" id="IPR013149">
    <property type="entry name" value="ADH-like_C"/>
</dbReference>
<reference evidence="8 9" key="1">
    <citation type="submission" date="2020-07" db="EMBL/GenBank/DDBJ databases">
        <title>Fungal Genomes of the International Space Station.</title>
        <authorList>
            <person name="Seuylemezian A."/>
            <person name="Singh N.K."/>
            <person name="Wood J."/>
            <person name="Venkateswaran K."/>
        </authorList>
    </citation>
    <scope>NUCLEOTIDE SEQUENCE [LARGE SCALE GENOMIC DNA]</scope>
    <source>
        <strain evidence="8 9">PL-B2</strain>
    </source>
</reference>
<dbReference type="InterPro" id="IPR011032">
    <property type="entry name" value="GroES-like_sf"/>
</dbReference>
<comment type="cofactor">
    <cofactor evidence="1 6">
        <name>Zn(2+)</name>
        <dbReference type="ChEBI" id="CHEBI:29105"/>
    </cofactor>
</comment>
<dbReference type="PROSITE" id="PS00059">
    <property type="entry name" value="ADH_ZINC"/>
    <property type="match status" value="1"/>
</dbReference>
<protein>
    <submittedName>
        <fullName evidence="8">2,3-butanediol dehydrogenase</fullName>
    </submittedName>
</protein>
<name>A0ABS7KAV1_9BACI</name>
<keyword evidence="3 6" id="KW-0479">Metal-binding</keyword>
<accession>A0ABS7KAV1</accession>
<evidence type="ECO:0000256" key="3">
    <source>
        <dbReference type="ARBA" id="ARBA00022723"/>
    </source>
</evidence>
<evidence type="ECO:0000256" key="5">
    <source>
        <dbReference type="ARBA" id="ARBA00023002"/>
    </source>
</evidence>
<dbReference type="CDD" id="cd08233">
    <property type="entry name" value="butanediol_DH_like"/>
    <property type="match status" value="1"/>
</dbReference>
<dbReference type="SMART" id="SM00829">
    <property type="entry name" value="PKS_ER"/>
    <property type="match status" value="1"/>
</dbReference>
<evidence type="ECO:0000256" key="2">
    <source>
        <dbReference type="ARBA" id="ARBA00008072"/>
    </source>
</evidence>
<comment type="caution">
    <text evidence="8">The sequence shown here is derived from an EMBL/GenBank/DDBJ whole genome shotgun (WGS) entry which is preliminary data.</text>
</comment>
<proteinExistence type="inferred from homology"/>
<feature type="domain" description="Enoyl reductase (ER)" evidence="7">
    <location>
        <begin position="7"/>
        <end position="347"/>
    </location>
</feature>
<comment type="similarity">
    <text evidence="2 6">Belongs to the zinc-containing alcohol dehydrogenase family.</text>
</comment>
<evidence type="ECO:0000313" key="8">
    <source>
        <dbReference type="EMBL" id="MBY0099196.1"/>
    </source>
</evidence>
<sequence length="350" mass="37772">MKAAVWHEAKDVRVEAVEIPKPKSNEVKVEVMWAGICGSDLHEYLHGPMTIPTETHPVSGKKAPLTLGHEFSGRVTEVGENVQHYKIGDAVVINPLVSCGKCHACLNGHENICDSLGFVGLVQDGGFAEYVVVNEKHVNHMPTSLSYEEGALVEPTAVAVYAVKRSQMKIGHTCAVFGVGPIGLLTIQAAKAAGATRIFAIDVSQERLVKAKEVGATVVINPLNENVVDAIYSHTNGIGVDVCYEVAGVQATLTSSLEAVKKLGEVMIISLFAELGKVDLFQTVLKQYQLTGSAAYDQETFKEAIRLIDSGQIDAKKIITKKIKLENIVPEGFETLVNDKAQSKILVQMK</sequence>
<evidence type="ECO:0000313" key="9">
    <source>
        <dbReference type="Proteomes" id="UP000769780"/>
    </source>
</evidence>
<keyword evidence="9" id="KW-1185">Reference proteome</keyword>
<evidence type="ECO:0000256" key="4">
    <source>
        <dbReference type="ARBA" id="ARBA00022833"/>
    </source>
</evidence>
<evidence type="ECO:0000256" key="1">
    <source>
        <dbReference type="ARBA" id="ARBA00001947"/>
    </source>
</evidence>
<gene>
    <name evidence="8" type="ORF">H0185_20730</name>
</gene>
<keyword evidence="4 6" id="KW-0862">Zinc</keyword>